<organism evidence="2 3">
    <name type="scientific">Romanomermis culicivorax</name>
    <name type="common">Nematode worm</name>
    <dbReference type="NCBI Taxonomy" id="13658"/>
    <lineage>
        <taxon>Eukaryota</taxon>
        <taxon>Metazoa</taxon>
        <taxon>Ecdysozoa</taxon>
        <taxon>Nematoda</taxon>
        <taxon>Enoplea</taxon>
        <taxon>Dorylaimia</taxon>
        <taxon>Mermithida</taxon>
        <taxon>Mermithoidea</taxon>
        <taxon>Mermithidae</taxon>
        <taxon>Romanomermis</taxon>
    </lineage>
</organism>
<proteinExistence type="predicted"/>
<dbReference type="Proteomes" id="UP000887565">
    <property type="component" value="Unplaced"/>
</dbReference>
<dbReference type="PROSITE" id="PS51910">
    <property type="entry name" value="GH18_2"/>
    <property type="match status" value="1"/>
</dbReference>
<name>A0A915KBB0_ROMCU</name>
<dbReference type="GO" id="GO:0005975">
    <property type="term" value="P:carbohydrate metabolic process"/>
    <property type="evidence" value="ECO:0007669"/>
    <property type="project" value="InterPro"/>
</dbReference>
<evidence type="ECO:0000259" key="1">
    <source>
        <dbReference type="PROSITE" id="PS51910"/>
    </source>
</evidence>
<protein>
    <submittedName>
        <fullName evidence="3">GH18 domain-containing protein</fullName>
    </submittedName>
</protein>
<dbReference type="InterPro" id="IPR017853">
    <property type="entry name" value="GH"/>
</dbReference>
<reference evidence="3" key="1">
    <citation type="submission" date="2022-11" db="UniProtKB">
        <authorList>
            <consortium name="WormBaseParasite"/>
        </authorList>
    </citation>
    <scope>IDENTIFICATION</scope>
</reference>
<dbReference type="AlphaFoldDB" id="A0A915KBB0"/>
<evidence type="ECO:0000313" key="3">
    <source>
        <dbReference type="WBParaSite" id="nRc.2.0.1.t35650-RA"/>
    </source>
</evidence>
<evidence type="ECO:0000313" key="2">
    <source>
        <dbReference type="Proteomes" id="UP000887565"/>
    </source>
</evidence>
<sequence length="169" mass="19139">MSRKSAIFVVIVSLDWLKKEGFAGAFVWALDFDDFSGRICPLSEGQMYPLIGFINKELGGTFEYKFKALPYFTDGAVPRDAVFSIHTKKWYHATPRGTVRLQLLNLSSPADEQNLNTLASLADWTTMKAFAGILWHHFLEEKMCLEQLFNIISFQASGEKSLQPHIAED</sequence>
<accession>A0A915KBB0</accession>
<dbReference type="Gene3D" id="3.20.20.80">
    <property type="entry name" value="Glycosidases"/>
    <property type="match status" value="1"/>
</dbReference>
<dbReference type="SUPFAM" id="SSF51445">
    <property type="entry name" value="(Trans)glycosidases"/>
    <property type="match status" value="1"/>
</dbReference>
<dbReference type="WBParaSite" id="nRc.2.0.1.t35650-RA">
    <property type="protein sequence ID" value="nRc.2.0.1.t35650-RA"/>
    <property type="gene ID" value="nRc.2.0.1.g35650"/>
</dbReference>
<dbReference type="InterPro" id="IPR001223">
    <property type="entry name" value="Glyco_hydro18_cat"/>
</dbReference>
<feature type="domain" description="GH18" evidence="1">
    <location>
        <begin position="1"/>
        <end position="61"/>
    </location>
</feature>
<keyword evidence="2" id="KW-1185">Reference proteome</keyword>